<gene>
    <name evidence="1" type="ORF">ECRASSUSDP1_LOCUS19247</name>
</gene>
<evidence type="ECO:0000313" key="1">
    <source>
        <dbReference type="EMBL" id="CAI2377856.1"/>
    </source>
</evidence>
<protein>
    <submittedName>
        <fullName evidence="1">Uncharacterized protein</fullName>
    </submittedName>
</protein>
<evidence type="ECO:0000313" key="2">
    <source>
        <dbReference type="Proteomes" id="UP001295684"/>
    </source>
</evidence>
<sequence length="286" mass="33168">MESMGDEVKKLCSRELRTYLDECDLLNEVAERCHVEFGTQRIDSKWVFRFVFKDPRSNKSNSKQLSKAKKLTRLNKRLPLATSLVLHLFGQRTNVMTYSLLKTCFRDYSIHSYRKSDRNMTSLNLINTLIDPLSDLRMNFMLFSKPVLRIAPYLTKMLRLSGFEFTNKSLMKIIMLSNKCQSLYFHICNVPTSGLKLPKEIKSNLDIIEFEDINLNMSLTSSELNETIRSIMKALFNTSLCDTVDRITVTTHFGLDWKACENELNVSQRDLDVYNKGPFIIISALK</sequence>
<name>A0AAD2D2K3_EUPCR</name>
<accession>A0AAD2D2K3</accession>
<reference evidence="1" key="1">
    <citation type="submission" date="2023-07" db="EMBL/GenBank/DDBJ databases">
        <authorList>
            <consortium name="AG Swart"/>
            <person name="Singh M."/>
            <person name="Singh A."/>
            <person name="Seah K."/>
            <person name="Emmerich C."/>
        </authorList>
    </citation>
    <scope>NUCLEOTIDE SEQUENCE</scope>
    <source>
        <strain evidence="1">DP1</strain>
    </source>
</reference>
<comment type="caution">
    <text evidence="1">The sequence shown here is derived from an EMBL/GenBank/DDBJ whole genome shotgun (WGS) entry which is preliminary data.</text>
</comment>
<keyword evidence="2" id="KW-1185">Reference proteome</keyword>
<organism evidence="1 2">
    <name type="scientific">Euplotes crassus</name>
    <dbReference type="NCBI Taxonomy" id="5936"/>
    <lineage>
        <taxon>Eukaryota</taxon>
        <taxon>Sar</taxon>
        <taxon>Alveolata</taxon>
        <taxon>Ciliophora</taxon>
        <taxon>Intramacronucleata</taxon>
        <taxon>Spirotrichea</taxon>
        <taxon>Hypotrichia</taxon>
        <taxon>Euplotida</taxon>
        <taxon>Euplotidae</taxon>
        <taxon>Moneuplotes</taxon>
    </lineage>
</organism>
<dbReference type="AlphaFoldDB" id="A0AAD2D2K3"/>
<dbReference type="EMBL" id="CAMPGE010019532">
    <property type="protein sequence ID" value="CAI2377856.1"/>
    <property type="molecule type" value="Genomic_DNA"/>
</dbReference>
<dbReference type="Proteomes" id="UP001295684">
    <property type="component" value="Unassembled WGS sequence"/>
</dbReference>
<proteinExistence type="predicted"/>